<gene>
    <name evidence="2" type="ORF">IP90_00899</name>
</gene>
<name>A0A562LAS2_9GAMM</name>
<proteinExistence type="predicted"/>
<dbReference type="Pfam" id="PF06812">
    <property type="entry name" value="ImpA_N"/>
    <property type="match status" value="1"/>
</dbReference>
<dbReference type="InterPro" id="IPR017740">
    <property type="entry name" value="TssA-like"/>
</dbReference>
<protein>
    <submittedName>
        <fullName evidence="2">Type VI secretion system protein ImpA</fullName>
    </submittedName>
</protein>
<keyword evidence="3" id="KW-1185">Reference proteome</keyword>
<sequence>MSRIHYTPREWSDADVLDMEALLAPISEATPCGEDMSFSAEFDAIQEARRADDPSLEQGEWITDLKTADWPAVSTRCLQLLQQRSKDLRLAGWWTEAQARTRGFAGLADGYRLIAGLCDGYWDQLHPAAEEGEEEQRIGNLGWVLAHSIDWLRAAPLVDAAQGRFGLADFESAHAHRSGEGSDHASAPGVLEAARRGTSHEFYSSLTMAVADCRQALATLERAVDARLQQEGPSFSAVREQLDRIHDTALRFAREAGVIVDDIAGCAGDGVAGGIDVGAMAADGRIDSRKEALAQLRRVAEYFRRTEPHSPVAYLADKAARWGEMPLHVWLKRVIKDDAALAQVEELLDIGDASRE</sequence>
<evidence type="ECO:0000313" key="3">
    <source>
        <dbReference type="Proteomes" id="UP000315167"/>
    </source>
</evidence>
<dbReference type="EMBL" id="VLKN01000002">
    <property type="protein sequence ID" value="TWI04763.1"/>
    <property type="molecule type" value="Genomic_DNA"/>
</dbReference>
<evidence type="ECO:0000313" key="2">
    <source>
        <dbReference type="EMBL" id="TWI04763.1"/>
    </source>
</evidence>
<evidence type="ECO:0000259" key="1">
    <source>
        <dbReference type="Pfam" id="PF06812"/>
    </source>
</evidence>
<dbReference type="PANTHER" id="PTHR37951">
    <property type="entry name" value="CYTOPLASMIC PROTEIN-RELATED"/>
    <property type="match status" value="1"/>
</dbReference>
<dbReference type="InterPro" id="IPR010657">
    <property type="entry name" value="ImpA_N"/>
</dbReference>
<accession>A0A562LAS2</accession>
<dbReference type="NCBIfam" id="TIGR03363">
    <property type="entry name" value="VI_chp_8"/>
    <property type="match status" value="1"/>
</dbReference>
<comment type="caution">
    <text evidence="2">The sequence shown here is derived from an EMBL/GenBank/DDBJ whole genome shotgun (WGS) entry which is preliminary data.</text>
</comment>
<organism evidence="2 3">
    <name type="scientific">Luteimonas cucumeris</name>
    <dbReference type="NCBI Taxonomy" id="985012"/>
    <lineage>
        <taxon>Bacteria</taxon>
        <taxon>Pseudomonadati</taxon>
        <taxon>Pseudomonadota</taxon>
        <taxon>Gammaproteobacteria</taxon>
        <taxon>Lysobacterales</taxon>
        <taxon>Lysobacteraceae</taxon>
        <taxon>Luteimonas</taxon>
    </lineage>
</organism>
<dbReference type="Proteomes" id="UP000315167">
    <property type="component" value="Unassembled WGS sequence"/>
</dbReference>
<dbReference type="PANTHER" id="PTHR37951:SF1">
    <property type="entry name" value="TYPE VI SECRETION SYSTEM COMPONENT TSSA1"/>
    <property type="match status" value="1"/>
</dbReference>
<reference evidence="2 3" key="1">
    <citation type="journal article" date="2015" name="Stand. Genomic Sci.">
        <title>Genomic Encyclopedia of Bacterial and Archaeal Type Strains, Phase III: the genomes of soil and plant-associated and newly described type strains.</title>
        <authorList>
            <person name="Whitman W.B."/>
            <person name="Woyke T."/>
            <person name="Klenk H.P."/>
            <person name="Zhou Y."/>
            <person name="Lilburn T.G."/>
            <person name="Beck B.J."/>
            <person name="De Vos P."/>
            <person name="Vandamme P."/>
            <person name="Eisen J.A."/>
            <person name="Garrity G."/>
            <person name="Hugenholtz P."/>
            <person name="Kyrpides N.C."/>
        </authorList>
    </citation>
    <scope>NUCLEOTIDE SEQUENCE [LARGE SCALE GENOMIC DNA]</scope>
    <source>
        <strain evidence="2 3">CGMCC 1.10821</strain>
    </source>
</reference>
<feature type="domain" description="ImpA N-terminal" evidence="1">
    <location>
        <begin position="23"/>
        <end position="144"/>
    </location>
</feature>
<dbReference type="AlphaFoldDB" id="A0A562LAS2"/>